<dbReference type="Proteomes" id="UP001500185">
    <property type="component" value="Unassembled WGS sequence"/>
</dbReference>
<keyword evidence="2" id="KW-1185">Reference proteome</keyword>
<name>A0ABP3VRG7_9FLAO</name>
<sequence>MKIKSRDVAFFFLGVFTLITINAVLDWEGTKEAYDEAYKNARFVESSN</sequence>
<dbReference type="RefSeq" id="WP_224454648.1">
    <property type="nucleotide sequence ID" value="NZ_BAAAGG010000022.1"/>
</dbReference>
<evidence type="ECO:0000313" key="2">
    <source>
        <dbReference type="Proteomes" id="UP001500185"/>
    </source>
</evidence>
<gene>
    <name evidence="1" type="ORF">GCM10009433_24570</name>
</gene>
<protein>
    <submittedName>
        <fullName evidence="1">Uncharacterized protein</fullName>
    </submittedName>
</protein>
<accession>A0ABP3VRG7</accession>
<reference evidence="2" key="1">
    <citation type="journal article" date="2019" name="Int. J. Syst. Evol. Microbiol.">
        <title>The Global Catalogue of Microorganisms (GCM) 10K type strain sequencing project: providing services to taxonomists for standard genome sequencing and annotation.</title>
        <authorList>
            <consortium name="The Broad Institute Genomics Platform"/>
            <consortium name="The Broad Institute Genome Sequencing Center for Infectious Disease"/>
            <person name="Wu L."/>
            <person name="Ma J."/>
        </authorList>
    </citation>
    <scope>NUCLEOTIDE SEQUENCE [LARGE SCALE GENOMIC DNA]</scope>
    <source>
        <strain evidence="2">JCM 16231</strain>
    </source>
</reference>
<organism evidence="1 2">
    <name type="scientific">Psychroflexus lacisalsi</name>
    <dbReference type="NCBI Taxonomy" id="503928"/>
    <lineage>
        <taxon>Bacteria</taxon>
        <taxon>Pseudomonadati</taxon>
        <taxon>Bacteroidota</taxon>
        <taxon>Flavobacteriia</taxon>
        <taxon>Flavobacteriales</taxon>
        <taxon>Flavobacteriaceae</taxon>
        <taxon>Psychroflexus</taxon>
    </lineage>
</organism>
<comment type="caution">
    <text evidence="1">The sequence shown here is derived from an EMBL/GenBank/DDBJ whole genome shotgun (WGS) entry which is preliminary data.</text>
</comment>
<dbReference type="EMBL" id="BAAAGG010000022">
    <property type="protein sequence ID" value="GAA0763291.1"/>
    <property type="molecule type" value="Genomic_DNA"/>
</dbReference>
<proteinExistence type="predicted"/>
<evidence type="ECO:0000313" key="1">
    <source>
        <dbReference type="EMBL" id="GAA0763291.1"/>
    </source>
</evidence>